<name>A0A1M5B0A1_9FIRM</name>
<sequence length="200" mass="23650">MANAKEGMFFITMSMTPQAQQTMTLQKLRKIVKDGMLRSFMRYAKKHGWQYKLLGCIADVHCSDFNFMNEVDFLTSISDKGRFNVKSLSHGDMHVHILLYCSAGESGRKKLVGYWEKKKLGYSKFHGSKVNRNYQIVFSDVMHGAYDSIVDCTNRVNYIHKNYKYSLRNHRYSFKRGNELRDWEELYYELKENNNNNYKV</sequence>
<organism evidence="1 2">
    <name type="scientific">Schwartzia succinivorans DSM 10502</name>
    <dbReference type="NCBI Taxonomy" id="1123243"/>
    <lineage>
        <taxon>Bacteria</taxon>
        <taxon>Bacillati</taxon>
        <taxon>Bacillota</taxon>
        <taxon>Negativicutes</taxon>
        <taxon>Selenomonadales</taxon>
        <taxon>Selenomonadaceae</taxon>
        <taxon>Schwartzia</taxon>
    </lineage>
</organism>
<dbReference type="RefSeq" id="WP_072936554.1">
    <property type="nucleotide sequence ID" value="NZ_FQUG01000016.1"/>
</dbReference>
<proteinExistence type="predicted"/>
<dbReference type="EMBL" id="FQUG01000016">
    <property type="protein sequence ID" value="SHF35880.1"/>
    <property type="molecule type" value="Genomic_DNA"/>
</dbReference>
<gene>
    <name evidence="1" type="ORF">SAMN02745190_02474</name>
</gene>
<dbReference type="AlphaFoldDB" id="A0A1M5B0A1"/>
<dbReference type="Proteomes" id="UP000184404">
    <property type="component" value="Unassembled WGS sequence"/>
</dbReference>
<evidence type="ECO:0000313" key="2">
    <source>
        <dbReference type="Proteomes" id="UP000184404"/>
    </source>
</evidence>
<evidence type="ECO:0000313" key="1">
    <source>
        <dbReference type="EMBL" id="SHF35880.1"/>
    </source>
</evidence>
<reference evidence="1 2" key="1">
    <citation type="submission" date="2016-11" db="EMBL/GenBank/DDBJ databases">
        <authorList>
            <person name="Jaros S."/>
            <person name="Januszkiewicz K."/>
            <person name="Wedrychowicz H."/>
        </authorList>
    </citation>
    <scope>NUCLEOTIDE SEQUENCE [LARGE SCALE GENOMIC DNA]</scope>
    <source>
        <strain evidence="1 2">DSM 10502</strain>
    </source>
</reference>
<accession>A0A1M5B0A1</accession>
<keyword evidence="2" id="KW-1185">Reference proteome</keyword>
<protein>
    <submittedName>
        <fullName evidence="1">Uncharacterized protein</fullName>
    </submittedName>
</protein>